<organism evidence="2 3">
    <name type="scientific">Fodinibacter luteus</name>
    <dbReference type="NCBI Taxonomy" id="552064"/>
    <lineage>
        <taxon>Bacteria</taxon>
        <taxon>Bacillati</taxon>
        <taxon>Actinomycetota</taxon>
        <taxon>Actinomycetes</taxon>
        <taxon>Micrococcales</taxon>
        <taxon>Intrasporangiaceae</taxon>
        <taxon>Fodinibacter (ex Wang et al. 2009)</taxon>
    </lineage>
</organism>
<proteinExistence type="predicted"/>
<name>A0ABP8KKF4_9MICO</name>
<keyword evidence="3" id="KW-1185">Reference proteome</keyword>
<reference evidence="3" key="1">
    <citation type="journal article" date="2019" name="Int. J. Syst. Evol. Microbiol.">
        <title>The Global Catalogue of Microorganisms (GCM) 10K type strain sequencing project: providing services to taxonomists for standard genome sequencing and annotation.</title>
        <authorList>
            <consortium name="The Broad Institute Genomics Platform"/>
            <consortium name="The Broad Institute Genome Sequencing Center for Infectious Disease"/>
            <person name="Wu L."/>
            <person name="Ma J."/>
        </authorList>
    </citation>
    <scope>NUCLEOTIDE SEQUENCE [LARGE SCALE GENOMIC DNA]</scope>
    <source>
        <strain evidence="3">JCM 17809</strain>
    </source>
</reference>
<evidence type="ECO:0000259" key="1">
    <source>
        <dbReference type="Pfam" id="PF00535"/>
    </source>
</evidence>
<evidence type="ECO:0000313" key="2">
    <source>
        <dbReference type="EMBL" id="GAA4408656.1"/>
    </source>
</evidence>
<dbReference type="Gene3D" id="3.90.550.10">
    <property type="entry name" value="Spore Coat Polysaccharide Biosynthesis Protein SpsA, Chain A"/>
    <property type="match status" value="1"/>
</dbReference>
<dbReference type="Pfam" id="PF00535">
    <property type="entry name" value="Glycos_transf_2"/>
    <property type="match status" value="1"/>
</dbReference>
<sequence>MTSISVVMVTLNERRLLAESLSSVQNLATEILVADLGSDDGSPEVARRYGARVVNLPRADAVEMLRPTLVAQATAEWVLLLDPDEVVDPALSRALDAASYSQDFDVVEMTFHTYMMGKRLRGTGWSPNRERHVRFFRKDRVRMSPDVHGGICAEDPARLLRLGEDAGVVHHFNYVSWEQFVSKMNRYTTVEAQERDTAGVLPSLPRLARDLAGEFVNRAVRDGIWRDGWRGLSLLVLMLTYRTLVFSKQRLLLEVGTEEQVGENDRERARGILGT</sequence>
<dbReference type="CDD" id="cd02511">
    <property type="entry name" value="Beta4Glucosyltransferase"/>
    <property type="match status" value="1"/>
</dbReference>
<dbReference type="PANTHER" id="PTHR43630">
    <property type="entry name" value="POLY-BETA-1,6-N-ACETYL-D-GLUCOSAMINE SYNTHASE"/>
    <property type="match status" value="1"/>
</dbReference>
<dbReference type="InterPro" id="IPR029044">
    <property type="entry name" value="Nucleotide-diphossugar_trans"/>
</dbReference>
<comment type="caution">
    <text evidence="2">The sequence shown here is derived from an EMBL/GenBank/DDBJ whole genome shotgun (WGS) entry which is preliminary data.</text>
</comment>
<gene>
    <name evidence="2" type="ORF">GCM10023168_26370</name>
</gene>
<protein>
    <recommendedName>
        <fullName evidence="1">Glycosyltransferase 2-like domain-containing protein</fullName>
    </recommendedName>
</protein>
<dbReference type="SUPFAM" id="SSF53448">
    <property type="entry name" value="Nucleotide-diphospho-sugar transferases"/>
    <property type="match status" value="1"/>
</dbReference>
<dbReference type="InterPro" id="IPR001173">
    <property type="entry name" value="Glyco_trans_2-like"/>
</dbReference>
<evidence type="ECO:0000313" key="3">
    <source>
        <dbReference type="Proteomes" id="UP001500945"/>
    </source>
</evidence>
<feature type="domain" description="Glycosyltransferase 2-like" evidence="1">
    <location>
        <begin position="5"/>
        <end position="140"/>
    </location>
</feature>
<accession>A0ABP8KKF4</accession>
<dbReference type="PANTHER" id="PTHR43630:SF2">
    <property type="entry name" value="GLYCOSYLTRANSFERASE"/>
    <property type="match status" value="1"/>
</dbReference>
<dbReference type="EMBL" id="BAABGM010000015">
    <property type="protein sequence ID" value="GAA4408656.1"/>
    <property type="molecule type" value="Genomic_DNA"/>
</dbReference>
<dbReference type="Proteomes" id="UP001500945">
    <property type="component" value="Unassembled WGS sequence"/>
</dbReference>